<evidence type="ECO:0000313" key="6">
    <source>
        <dbReference type="EMBL" id="KAG0304222.1"/>
    </source>
</evidence>
<organism evidence="6 7">
    <name type="scientific">Linnemannia gamsii</name>
    <dbReference type="NCBI Taxonomy" id="64522"/>
    <lineage>
        <taxon>Eukaryota</taxon>
        <taxon>Fungi</taxon>
        <taxon>Fungi incertae sedis</taxon>
        <taxon>Mucoromycota</taxon>
        <taxon>Mortierellomycotina</taxon>
        <taxon>Mortierellomycetes</taxon>
        <taxon>Mortierellales</taxon>
        <taxon>Mortierellaceae</taxon>
        <taxon>Linnemannia</taxon>
    </lineage>
</organism>
<dbReference type="EMBL" id="JAAAIN010001328">
    <property type="protein sequence ID" value="KAG0304222.1"/>
    <property type="molecule type" value="Genomic_DNA"/>
</dbReference>
<evidence type="ECO:0000256" key="1">
    <source>
        <dbReference type="ARBA" id="ARBA00004911"/>
    </source>
</evidence>
<dbReference type="PANTHER" id="PTHR11570">
    <property type="entry name" value="S-ADENOSYLMETHIONINE DECARBOXYLASE"/>
    <property type="match status" value="1"/>
</dbReference>
<dbReference type="GO" id="GO:0008295">
    <property type="term" value="P:spermidine biosynthetic process"/>
    <property type="evidence" value="ECO:0007669"/>
    <property type="project" value="UniProtKB-KW"/>
</dbReference>
<dbReference type="Proteomes" id="UP000823405">
    <property type="component" value="Unassembled WGS sequence"/>
</dbReference>
<sequence length="560" mass="61875">MAVPVTVPIPSVPADAVATNIHDLKAALATSTLTVHNNGNGEMSDNDNITPSTAAIHIPWSSDSFLDTSSDAPMEPGSFEGPEKLLEIHFSPRMQDVQHIRSPLNNLSAAASMDGEERYGLRIIPNAVWEEMLDIVQCKVLHSIHHPTVDAYVLSESSFFVFPHKLILKTCGTTTLLMALPKILELAQDWCGLLHSPSTASDEKEEELQPYRVFYSRKKFLFPEKQVHVHREWKDEVEFLDRHFNNGSAYTIGKVNGDHWCLYVTAPYHGYPCNNNNNNNNNNNKKKGDETAMENFLEESDTTQGGLFGLPPTRPLSRASSSRSSSASSTTGESESDDNTTTTIQQDNEEEDYDQTIEILMTDLNPKAMHKFYHHADKNQPSGSEGGQCVDQHSGLASLFPEAEIDSFLFTPCGYSANALLKSKDQSSSGAEAGVGAPGKYFTIHVTPEPVCSYASFETNIPVRISSSSSKSSSSRCSAKGSAPETVRELIRRVVDIFQPGNLTVTIFASTSPDATEKQVERRQFKMLHSLRSLPGFRRTDRILYGLEGYDLIYGHYLAV</sequence>
<evidence type="ECO:0000256" key="2">
    <source>
        <dbReference type="ARBA" id="ARBA00008466"/>
    </source>
</evidence>
<comment type="pathway">
    <text evidence="1">Amine and polyamine biosynthesis; S-adenosylmethioninamine biosynthesis; S-adenosylmethioninamine from S-adenosyl-L-methionine: step 1/1.</text>
</comment>
<evidence type="ECO:0000256" key="4">
    <source>
        <dbReference type="ARBA" id="ARBA00023115"/>
    </source>
</evidence>
<keyword evidence="4" id="KW-0620">Polyamine biosynthesis</keyword>
<accession>A0A9P6QW25</accession>
<dbReference type="PANTHER" id="PTHR11570:SF0">
    <property type="entry name" value="S-ADENOSYLMETHIONINE DECARBOXYLASE PROENZYME"/>
    <property type="match status" value="1"/>
</dbReference>
<comment type="caution">
    <text evidence="6">The sequence shown here is derived from an EMBL/GenBank/DDBJ whole genome shotgun (WGS) entry which is preliminary data.</text>
</comment>
<dbReference type="InterPro" id="IPR048283">
    <property type="entry name" value="AdoMetDC-like"/>
</dbReference>
<dbReference type="GO" id="GO:0005829">
    <property type="term" value="C:cytosol"/>
    <property type="evidence" value="ECO:0007669"/>
    <property type="project" value="TreeGrafter"/>
</dbReference>
<feature type="compositionally biased region" description="Low complexity" evidence="5">
    <location>
        <begin position="317"/>
        <end position="346"/>
    </location>
</feature>
<feature type="region of interest" description="Disordered" evidence="5">
    <location>
        <begin position="302"/>
        <end position="352"/>
    </location>
</feature>
<keyword evidence="7" id="KW-1185">Reference proteome</keyword>
<dbReference type="GO" id="GO:0006597">
    <property type="term" value="P:spermine biosynthetic process"/>
    <property type="evidence" value="ECO:0007669"/>
    <property type="project" value="TreeGrafter"/>
</dbReference>
<evidence type="ECO:0000256" key="3">
    <source>
        <dbReference type="ARBA" id="ARBA00023066"/>
    </source>
</evidence>
<proteinExistence type="inferred from homology"/>
<comment type="similarity">
    <text evidence="2">Belongs to the eukaryotic AdoMetDC family.</text>
</comment>
<dbReference type="OrthoDB" id="1068353at2759"/>
<dbReference type="AlphaFoldDB" id="A0A9P6QW25"/>
<reference evidence="6" key="1">
    <citation type="journal article" date="2020" name="Fungal Divers.">
        <title>Resolving the Mortierellaceae phylogeny through synthesis of multi-gene phylogenetics and phylogenomics.</title>
        <authorList>
            <person name="Vandepol N."/>
            <person name="Liber J."/>
            <person name="Desiro A."/>
            <person name="Na H."/>
            <person name="Kennedy M."/>
            <person name="Barry K."/>
            <person name="Grigoriev I.V."/>
            <person name="Miller A.N."/>
            <person name="O'Donnell K."/>
            <person name="Stajich J.E."/>
            <person name="Bonito G."/>
        </authorList>
    </citation>
    <scope>NUCLEOTIDE SEQUENCE</scope>
    <source>
        <strain evidence="6">NVP60</strain>
    </source>
</reference>
<dbReference type="Gene3D" id="3.60.90.10">
    <property type="entry name" value="S-adenosylmethionine decarboxylase"/>
    <property type="match status" value="2"/>
</dbReference>
<dbReference type="GO" id="GO:0004014">
    <property type="term" value="F:adenosylmethionine decarboxylase activity"/>
    <property type="evidence" value="ECO:0007669"/>
    <property type="project" value="InterPro"/>
</dbReference>
<evidence type="ECO:0000313" key="7">
    <source>
        <dbReference type="Proteomes" id="UP000823405"/>
    </source>
</evidence>
<keyword evidence="3" id="KW-0745">Spermidine biosynthesis</keyword>
<protein>
    <submittedName>
        <fullName evidence="6">Spermidine resistance protein</fullName>
    </submittedName>
</protein>
<gene>
    <name evidence="6" type="primary">SPE2_1</name>
    <name evidence="6" type="ORF">BGZ97_001580</name>
</gene>
<dbReference type="InterPro" id="IPR018166">
    <property type="entry name" value="S-AdoMet_deCO2ase_CS"/>
</dbReference>
<dbReference type="InterPro" id="IPR016067">
    <property type="entry name" value="S-AdoMet_deCO2ase_core"/>
</dbReference>
<name>A0A9P6QW25_9FUNG</name>
<dbReference type="SUPFAM" id="SSF56276">
    <property type="entry name" value="S-adenosylmethionine decarboxylase"/>
    <property type="match status" value="1"/>
</dbReference>
<evidence type="ECO:0000256" key="5">
    <source>
        <dbReference type="SAM" id="MobiDB-lite"/>
    </source>
</evidence>
<dbReference type="PROSITE" id="PS01336">
    <property type="entry name" value="ADOMETDC"/>
    <property type="match status" value="1"/>
</dbReference>
<dbReference type="Pfam" id="PF01536">
    <property type="entry name" value="SAM_decarbox"/>
    <property type="match status" value="2"/>
</dbReference>
<dbReference type="Gene3D" id="3.30.360.50">
    <property type="entry name" value="S-adenosylmethionine decarboxylase"/>
    <property type="match status" value="1"/>
</dbReference>